<evidence type="ECO:0000313" key="2">
    <source>
        <dbReference type="Proteomes" id="UP000243950"/>
    </source>
</evidence>
<dbReference type="Proteomes" id="UP000243950">
    <property type="component" value="Unassembled WGS sequence"/>
</dbReference>
<name>A0A1I1WR53_PSEOC</name>
<dbReference type="Pfam" id="PF00805">
    <property type="entry name" value="Pentapeptide"/>
    <property type="match status" value="1"/>
</dbReference>
<dbReference type="EMBL" id="FOMO01000006">
    <property type="protein sequence ID" value="SFD95913.1"/>
    <property type="molecule type" value="Genomic_DNA"/>
</dbReference>
<dbReference type="AlphaFoldDB" id="A0A1I1WR53"/>
<evidence type="ECO:0000313" key="1">
    <source>
        <dbReference type="EMBL" id="SFD95913.1"/>
    </source>
</evidence>
<dbReference type="PIRSF" id="PIRSF029688">
    <property type="entry name" value="UCP29688_pentapep"/>
    <property type="match status" value="1"/>
</dbReference>
<organism evidence="1 2">
    <name type="scientific">Pseudomonas straminea</name>
    <dbReference type="NCBI Taxonomy" id="47882"/>
    <lineage>
        <taxon>Bacteria</taxon>
        <taxon>Pseudomonadati</taxon>
        <taxon>Pseudomonadota</taxon>
        <taxon>Gammaproteobacteria</taxon>
        <taxon>Pseudomonadales</taxon>
        <taxon>Pseudomonadaceae</taxon>
        <taxon>Phytopseudomonas</taxon>
    </lineage>
</organism>
<keyword evidence="2" id="KW-1185">Reference proteome</keyword>
<reference evidence="2" key="1">
    <citation type="submission" date="2016-10" db="EMBL/GenBank/DDBJ databases">
        <authorList>
            <person name="Varghese N."/>
            <person name="Submissions S."/>
        </authorList>
    </citation>
    <scope>NUCLEOTIDE SEQUENCE [LARGE SCALE GENOMIC DNA]</scope>
    <source>
        <strain evidence="2">JCM 2783</strain>
    </source>
</reference>
<dbReference type="InterPro" id="IPR016933">
    <property type="entry name" value="UCP029688_pentapep"/>
</dbReference>
<accession>A0A1I1WR53</accession>
<protein>
    <submittedName>
        <fullName evidence="1">Pentapeptide repeat-containing protein</fullName>
    </submittedName>
</protein>
<gene>
    <name evidence="1" type="ORF">SAMN05216372_10613</name>
</gene>
<proteinExistence type="predicted"/>
<dbReference type="SUPFAM" id="SSF141571">
    <property type="entry name" value="Pentapeptide repeat-like"/>
    <property type="match status" value="1"/>
</dbReference>
<dbReference type="InterPro" id="IPR001646">
    <property type="entry name" value="5peptide_repeat"/>
</dbReference>
<dbReference type="Gene3D" id="2.160.20.80">
    <property type="entry name" value="E3 ubiquitin-protein ligase SopA"/>
    <property type="match status" value="1"/>
</dbReference>
<dbReference type="RefSeq" id="WP_093505566.1">
    <property type="nucleotide sequence ID" value="NZ_BSSG01000006.1"/>
</dbReference>
<sequence>MSQPHQLDTPLYRLLHNDDVAAFNQQRPQGEPIDLRGGDFRGLDLRTLDATGIDFTDAYFRGADLRGVDFRNAQLEGASIAHAQISGAYFPIELSADEILMSMNFGTRLRYRTHPNHQ</sequence>